<sequence>MSVNIQNKVSKKKGKASRRSKQSWRKNIDLSVVETGLDEIRQEKIQSGVIIQDQDNSELFSVDTKPSDKQYLPKTRKLKIYEILESASKIIVPGKQLNTKNQKSIKDRHNSQLKASLKKLAGRGLGMRGNGPKLEIEKTVDFYDIWDGKDKSSANEKIEKFFSIDKALLKPSADKPRISLSALQIKERIASAVEIPDPGASYQPLEKDRMTLVNKVAKKILDEQNKEEKIAEKIKGFRGNNVTSVFNERAEAVLSDIQKNTEQDPESETVENTTLESNEIAIDMDSLDDSDSNDDDVSDTDTVVNMKPGSKNTRKTRVQRNKEEKNRKKIMSKVGHKIQKAKFSRINKINKIKADLEKNMAVKKAEKEVRDNILREKALIPKKKIGKYKVKEFDESVKLSDEISGSLRALKPESNLVLESFVGLQRRNLIEPRIPVEKRRRYKTKTTEKWSYKDFK</sequence>
<dbReference type="EMBL" id="MBFT01001238">
    <property type="protein sequence ID" value="PVU84745.1"/>
    <property type="molecule type" value="Genomic_DNA"/>
</dbReference>
<protein>
    <recommendedName>
        <fullName evidence="2 5">Ribosome biogenesis protein NOP53</fullName>
    </recommendedName>
</protein>
<keyword evidence="8" id="KW-1185">Reference proteome</keyword>
<organism evidence="7 8">
    <name type="scientific">Furculomyces boomerangus</name>
    <dbReference type="NCBI Taxonomy" id="61424"/>
    <lineage>
        <taxon>Eukaryota</taxon>
        <taxon>Fungi</taxon>
        <taxon>Fungi incertae sedis</taxon>
        <taxon>Zoopagomycota</taxon>
        <taxon>Kickxellomycotina</taxon>
        <taxon>Harpellomycetes</taxon>
        <taxon>Harpellales</taxon>
        <taxon>Harpellaceae</taxon>
        <taxon>Furculomyces</taxon>
    </lineage>
</organism>
<dbReference type="Pfam" id="PF07767">
    <property type="entry name" value="Nop53"/>
    <property type="match status" value="1"/>
</dbReference>
<feature type="compositionally biased region" description="Basic residues" evidence="6">
    <location>
        <begin position="9"/>
        <end position="23"/>
    </location>
</feature>
<evidence type="ECO:0000313" key="7">
    <source>
        <dbReference type="EMBL" id="PVU84745.1"/>
    </source>
</evidence>
<evidence type="ECO:0000256" key="6">
    <source>
        <dbReference type="SAM" id="MobiDB-lite"/>
    </source>
</evidence>
<dbReference type="GO" id="GO:0008097">
    <property type="term" value="F:5S rRNA binding"/>
    <property type="evidence" value="ECO:0007669"/>
    <property type="project" value="TreeGrafter"/>
</dbReference>
<dbReference type="Proteomes" id="UP000245699">
    <property type="component" value="Unassembled WGS sequence"/>
</dbReference>
<evidence type="ECO:0000256" key="4">
    <source>
        <dbReference type="ARBA" id="ARBA00023242"/>
    </source>
</evidence>
<feature type="compositionally biased region" description="Acidic residues" evidence="6">
    <location>
        <begin position="285"/>
        <end position="299"/>
    </location>
</feature>
<gene>
    <name evidence="7" type="ORF">BB559_007414</name>
</gene>
<keyword evidence="4 5" id="KW-0539">Nucleus</keyword>
<dbReference type="GO" id="GO:0006364">
    <property type="term" value="P:rRNA processing"/>
    <property type="evidence" value="ECO:0007669"/>
    <property type="project" value="TreeGrafter"/>
</dbReference>
<comment type="subcellular location">
    <subcellularLocation>
        <location evidence="5">Nucleus</location>
        <location evidence="5">Nucleolus</location>
    </subcellularLocation>
    <subcellularLocation>
        <location evidence="5">Nucleus</location>
        <location evidence="5">Nucleoplasm</location>
    </subcellularLocation>
</comment>
<proteinExistence type="inferred from homology"/>
<comment type="similarity">
    <text evidence="1 5">Belongs to the NOP53 family.</text>
</comment>
<dbReference type="GO" id="GO:0005654">
    <property type="term" value="C:nucleoplasm"/>
    <property type="evidence" value="ECO:0007669"/>
    <property type="project" value="UniProtKB-SubCell"/>
</dbReference>
<dbReference type="GO" id="GO:0005730">
    <property type="term" value="C:nucleolus"/>
    <property type="evidence" value="ECO:0007669"/>
    <property type="project" value="UniProtKB-SubCell"/>
</dbReference>
<evidence type="ECO:0000313" key="8">
    <source>
        <dbReference type="Proteomes" id="UP000245699"/>
    </source>
</evidence>
<name>A0A2T9XXF4_9FUNG</name>
<reference evidence="7 8" key="1">
    <citation type="journal article" date="2018" name="MBio">
        <title>Comparative Genomics Reveals the Core Gene Toolbox for the Fungus-Insect Symbiosis.</title>
        <authorList>
            <person name="Wang Y."/>
            <person name="Stata M."/>
            <person name="Wang W."/>
            <person name="Stajich J.E."/>
            <person name="White M.M."/>
            <person name="Moncalvo J.M."/>
        </authorList>
    </citation>
    <scope>NUCLEOTIDE SEQUENCE [LARGE SCALE GENOMIC DNA]</scope>
    <source>
        <strain evidence="7 8">AUS-77-4</strain>
    </source>
</reference>
<evidence type="ECO:0000256" key="2">
    <source>
        <dbReference type="ARBA" id="ARBA00018339"/>
    </source>
</evidence>
<dbReference type="GO" id="GO:0000027">
    <property type="term" value="P:ribosomal large subunit assembly"/>
    <property type="evidence" value="ECO:0007669"/>
    <property type="project" value="UniProtKB-UniRule"/>
</dbReference>
<dbReference type="STRING" id="61424.A0A2T9XXF4"/>
<evidence type="ECO:0000256" key="3">
    <source>
        <dbReference type="ARBA" id="ARBA00022517"/>
    </source>
</evidence>
<evidence type="ECO:0000256" key="5">
    <source>
        <dbReference type="PIRNR" id="PIRNR017302"/>
    </source>
</evidence>
<dbReference type="PANTHER" id="PTHR14211:SF7">
    <property type="entry name" value="RIBOSOME BIOGENESIS PROTEIN NOP53"/>
    <property type="match status" value="1"/>
</dbReference>
<dbReference type="OrthoDB" id="5072at2759"/>
<dbReference type="InterPro" id="IPR011687">
    <property type="entry name" value="Nop53/GLTSCR2"/>
</dbReference>
<accession>A0A2T9XXF4</accession>
<feature type="region of interest" description="Disordered" evidence="6">
    <location>
        <begin position="1"/>
        <end position="23"/>
    </location>
</feature>
<dbReference type="AlphaFoldDB" id="A0A2T9XXF4"/>
<keyword evidence="3 5" id="KW-0690">Ribosome biogenesis</keyword>
<comment type="caution">
    <text evidence="7">The sequence shown here is derived from an EMBL/GenBank/DDBJ whole genome shotgun (WGS) entry which is preliminary data.</text>
</comment>
<feature type="region of interest" description="Disordered" evidence="6">
    <location>
        <begin position="256"/>
        <end position="326"/>
    </location>
</feature>
<dbReference type="PANTHER" id="PTHR14211">
    <property type="entry name" value="GLIOMA SUPPRESSOR CANDIDATE REGION GENE 2"/>
    <property type="match status" value="1"/>
</dbReference>
<comment type="function">
    <text evidence="5">May play a role in ribosome biogenesis.</text>
</comment>
<evidence type="ECO:0000256" key="1">
    <source>
        <dbReference type="ARBA" id="ARBA00008838"/>
    </source>
</evidence>
<dbReference type="PIRSF" id="PIRSF017302">
    <property type="entry name" value="Gltscr2"/>
    <property type="match status" value="1"/>
</dbReference>